<accession>A0A345PDS7</accession>
<protein>
    <submittedName>
        <fullName evidence="2">Uncharacterized protein</fullName>
    </submittedName>
</protein>
<keyword evidence="1" id="KW-0175">Coiled coil</keyword>
<proteinExistence type="predicted"/>
<name>A0A345PDS7_9BACI</name>
<evidence type="ECO:0000313" key="2">
    <source>
        <dbReference type="EMBL" id="AXI08157.1"/>
    </source>
</evidence>
<evidence type="ECO:0000256" key="1">
    <source>
        <dbReference type="SAM" id="Coils"/>
    </source>
</evidence>
<dbReference type="AlphaFoldDB" id="A0A345PDS7"/>
<dbReference type="EMBL" id="CP024848">
    <property type="protein sequence ID" value="AXI08157.1"/>
    <property type="molecule type" value="Genomic_DNA"/>
</dbReference>
<dbReference type="KEGG" id="ocn:CUC15_03880"/>
<dbReference type="Proteomes" id="UP000253908">
    <property type="component" value="Chromosome"/>
</dbReference>
<feature type="coiled-coil region" evidence="1">
    <location>
        <begin position="20"/>
        <end position="84"/>
    </location>
</feature>
<reference evidence="3" key="1">
    <citation type="submission" date="2017-11" db="EMBL/GenBank/DDBJ databases">
        <authorList>
            <person name="Zhu W."/>
        </authorList>
    </citation>
    <scope>NUCLEOTIDE SEQUENCE [LARGE SCALE GENOMIC DNA]</scope>
    <source>
        <strain evidence="3">160</strain>
    </source>
</reference>
<dbReference type="OrthoDB" id="2942340at2"/>
<organism evidence="2 3">
    <name type="scientific">Oceanobacillus zhaokaii</name>
    <dbReference type="NCBI Taxonomy" id="2052660"/>
    <lineage>
        <taxon>Bacteria</taxon>
        <taxon>Bacillati</taxon>
        <taxon>Bacillota</taxon>
        <taxon>Bacilli</taxon>
        <taxon>Bacillales</taxon>
        <taxon>Bacillaceae</taxon>
        <taxon>Oceanobacillus</taxon>
    </lineage>
</organism>
<sequence length="221" mass="25820">MITVDKSKLDRAIESLEGMFSNTEKVLIDYEAEREELENRGNDLNKRLAELQNKQTETLLLREKTKETAKYIKLSKDLANYQEESQIIVSLQEQLQADFRQLKQKYIPVIRDTYSKDSRVMRSLDVDYVVEDVRYELVKSIADFANAVRKEDSKVIGVIQDEFLSDSDLMQDNRGFQRTFDYDRTKLSYSSFMPNLLTRNNINYACGGSVDSEIRKPREVK</sequence>
<keyword evidence="3" id="KW-1185">Reference proteome</keyword>
<gene>
    <name evidence="2" type="ORF">CUC15_03880</name>
</gene>
<evidence type="ECO:0000313" key="3">
    <source>
        <dbReference type="Proteomes" id="UP000253908"/>
    </source>
</evidence>
<dbReference type="RefSeq" id="WP_114915450.1">
    <property type="nucleotide sequence ID" value="NZ_CP024848.1"/>
</dbReference>